<gene>
    <name evidence="1" type="ORF">LCGC14_0220920</name>
</gene>
<protein>
    <submittedName>
        <fullName evidence="1">Uncharacterized protein</fullName>
    </submittedName>
</protein>
<accession>A0A0F9UHS3</accession>
<organism evidence="1">
    <name type="scientific">marine sediment metagenome</name>
    <dbReference type="NCBI Taxonomy" id="412755"/>
    <lineage>
        <taxon>unclassified sequences</taxon>
        <taxon>metagenomes</taxon>
        <taxon>ecological metagenomes</taxon>
    </lineage>
</organism>
<comment type="caution">
    <text evidence="1">The sequence shown here is derived from an EMBL/GenBank/DDBJ whole genome shotgun (WGS) entry which is preliminary data.</text>
</comment>
<reference evidence="1" key="1">
    <citation type="journal article" date="2015" name="Nature">
        <title>Complex archaea that bridge the gap between prokaryotes and eukaryotes.</title>
        <authorList>
            <person name="Spang A."/>
            <person name="Saw J.H."/>
            <person name="Jorgensen S.L."/>
            <person name="Zaremba-Niedzwiedzka K."/>
            <person name="Martijn J."/>
            <person name="Lind A.E."/>
            <person name="van Eijk R."/>
            <person name="Schleper C."/>
            <person name="Guy L."/>
            <person name="Ettema T.J."/>
        </authorList>
    </citation>
    <scope>NUCLEOTIDE SEQUENCE</scope>
</reference>
<evidence type="ECO:0000313" key="1">
    <source>
        <dbReference type="EMBL" id="KKN91224.1"/>
    </source>
</evidence>
<name>A0A0F9UHS3_9ZZZZ</name>
<sequence length="52" mass="6348">MKKIDWKSIWEDFDTWMINHHPGRMTPSLVKQQCKIQRLINAQVREIVQKKI</sequence>
<proteinExistence type="predicted"/>
<dbReference type="AlphaFoldDB" id="A0A0F9UHS3"/>
<dbReference type="EMBL" id="LAZR01000105">
    <property type="protein sequence ID" value="KKN91224.1"/>
    <property type="molecule type" value="Genomic_DNA"/>
</dbReference>